<sequence length="60" mass="6577">MNKSEASPLEAAATDSSGCARGLSVCRLRKWRQLKCISGFFKGFFLFSSLCCHDAKKSEA</sequence>
<dbReference type="AlphaFoldDB" id="A0A251TNS7"/>
<protein>
    <submittedName>
        <fullName evidence="2">Uncharacterized protein</fullName>
    </submittedName>
</protein>
<organism evidence="2 3">
    <name type="scientific">Helianthus annuus</name>
    <name type="common">Common sunflower</name>
    <dbReference type="NCBI Taxonomy" id="4232"/>
    <lineage>
        <taxon>Eukaryota</taxon>
        <taxon>Viridiplantae</taxon>
        <taxon>Streptophyta</taxon>
        <taxon>Embryophyta</taxon>
        <taxon>Tracheophyta</taxon>
        <taxon>Spermatophyta</taxon>
        <taxon>Magnoliopsida</taxon>
        <taxon>eudicotyledons</taxon>
        <taxon>Gunneridae</taxon>
        <taxon>Pentapetalae</taxon>
        <taxon>asterids</taxon>
        <taxon>campanulids</taxon>
        <taxon>Asterales</taxon>
        <taxon>Asteraceae</taxon>
        <taxon>Asteroideae</taxon>
        <taxon>Heliantheae alliance</taxon>
        <taxon>Heliantheae</taxon>
        <taxon>Helianthus</taxon>
    </lineage>
</organism>
<dbReference type="InParanoid" id="A0A251TNS7"/>
<reference evidence="1 3" key="1">
    <citation type="journal article" date="2017" name="Nature">
        <title>The sunflower genome provides insights into oil metabolism, flowering and Asterid evolution.</title>
        <authorList>
            <person name="Badouin H."/>
            <person name="Gouzy J."/>
            <person name="Grassa C.J."/>
            <person name="Murat F."/>
            <person name="Staton S.E."/>
            <person name="Cottret L."/>
            <person name="Lelandais-Briere C."/>
            <person name="Owens G.L."/>
            <person name="Carrere S."/>
            <person name="Mayjonade B."/>
            <person name="Legrand L."/>
            <person name="Gill N."/>
            <person name="Kane N.C."/>
            <person name="Bowers J.E."/>
            <person name="Hubner S."/>
            <person name="Bellec A."/>
            <person name="Berard A."/>
            <person name="Berges H."/>
            <person name="Blanchet N."/>
            <person name="Boniface M.C."/>
            <person name="Brunel D."/>
            <person name="Catrice O."/>
            <person name="Chaidir N."/>
            <person name="Claudel C."/>
            <person name="Donnadieu C."/>
            <person name="Faraut T."/>
            <person name="Fievet G."/>
            <person name="Helmstetter N."/>
            <person name="King M."/>
            <person name="Knapp S.J."/>
            <person name="Lai Z."/>
            <person name="Le Paslier M.C."/>
            <person name="Lippi Y."/>
            <person name="Lorenzon L."/>
            <person name="Mandel J.R."/>
            <person name="Marage G."/>
            <person name="Marchand G."/>
            <person name="Marquand E."/>
            <person name="Bret-Mestries E."/>
            <person name="Morien E."/>
            <person name="Nambeesan S."/>
            <person name="Nguyen T."/>
            <person name="Pegot-Espagnet P."/>
            <person name="Pouilly N."/>
            <person name="Raftis F."/>
            <person name="Sallet E."/>
            <person name="Schiex T."/>
            <person name="Thomas J."/>
            <person name="Vandecasteele C."/>
            <person name="Vares D."/>
            <person name="Vear F."/>
            <person name="Vautrin S."/>
            <person name="Crespi M."/>
            <person name="Mangin B."/>
            <person name="Burke J.M."/>
            <person name="Salse J."/>
            <person name="Munos S."/>
            <person name="Vincourt P."/>
            <person name="Rieseberg L.H."/>
            <person name="Langlade N.B."/>
        </authorList>
    </citation>
    <scope>NUCLEOTIDE SEQUENCE [LARGE SCALE GENOMIC DNA]</scope>
    <source>
        <strain evidence="3">cv. SF193</strain>
        <tissue evidence="1">Leaves</tissue>
    </source>
</reference>
<evidence type="ECO:0000313" key="1">
    <source>
        <dbReference type="EMBL" id="KAF5819003.1"/>
    </source>
</evidence>
<evidence type="ECO:0000313" key="3">
    <source>
        <dbReference type="Proteomes" id="UP000215914"/>
    </source>
</evidence>
<reference evidence="2" key="2">
    <citation type="submission" date="2017-02" db="EMBL/GenBank/DDBJ databases">
        <title>Sunflower complete genome.</title>
        <authorList>
            <person name="Langlade N."/>
            <person name="Munos S."/>
        </authorList>
    </citation>
    <scope>NUCLEOTIDE SEQUENCE [LARGE SCALE GENOMIC DNA]</scope>
    <source>
        <tissue evidence="2">Leaves</tissue>
    </source>
</reference>
<proteinExistence type="predicted"/>
<gene>
    <name evidence="2" type="ORF">HannXRQ_Chr10g0309141</name>
    <name evidence="1" type="ORF">HanXRQr2_Chr02g0072701</name>
</gene>
<reference evidence="1" key="3">
    <citation type="submission" date="2020-06" db="EMBL/GenBank/DDBJ databases">
        <title>Helianthus annuus Genome sequencing and assembly Release 2.</title>
        <authorList>
            <person name="Gouzy J."/>
            <person name="Langlade N."/>
            <person name="Munos S."/>
        </authorList>
    </citation>
    <scope>NUCLEOTIDE SEQUENCE</scope>
    <source>
        <tissue evidence="1">Leaves</tissue>
    </source>
</reference>
<dbReference type="EMBL" id="MNCJ02000317">
    <property type="protein sequence ID" value="KAF5819003.1"/>
    <property type="molecule type" value="Genomic_DNA"/>
</dbReference>
<evidence type="ECO:0000313" key="2">
    <source>
        <dbReference type="EMBL" id="OTG12393.1"/>
    </source>
</evidence>
<dbReference type="EMBL" id="CM007899">
    <property type="protein sequence ID" value="OTG12393.1"/>
    <property type="molecule type" value="Genomic_DNA"/>
</dbReference>
<name>A0A251TNS7_HELAN</name>
<dbReference type="Proteomes" id="UP000215914">
    <property type="component" value="Chromosome 10"/>
</dbReference>
<accession>A0A251TNS7</accession>
<keyword evidence="3" id="KW-1185">Reference proteome</keyword>
<dbReference type="Gramene" id="mRNA:HanXRQr2_Chr02g0072701">
    <property type="protein sequence ID" value="mRNA:HanXRQr2_Chr02g0072701"/>
    <property type="gene ID" value="HanXRQr2_Chr02g0072701"/>
</dbReference>